<dbReference type="Proteomes" id="UP001597413">
    <property type="component" value="Unassembled WGS sequence"/>
</dbReference>
<dbReference type="PRINTS" id="PR00313">
    <property type="entry name" value="CABNDNGRPT"/>
</dbReference>
<dbReference type="SUPFAM" id="SSF51120">
    <property type="entry name" value="beta-Roll"/>
    <property type="match status" value="7"/>
</dbReference>
<evidence type="ECO:0000313" key="3">
    <source>
        <dbReference type="EMBL" id="MFD2175825.1"/>
    </source>
</evidence>
<dbReference type="PANTHER" id="PTHR38340">
    <property type="entry name" value="S-LAYER PROTEIN"/>
    <property type="match status" value="1"/>
</dbReference>
<dbReference type="InterPro" id="IPR050557">
    <property type="entry name" value="RTX_toxin/Mannuronan_C5-epim"/>
</dbReference>
<organism evidence="3 4">
    <name type="scientific">Rhodobacter lacus</name>
    <dbReference type="NCBI Taxonomy" id="1641972"/>
    <lineage>
        <taxon>Bacteria</taxon>
        <taxon>Pseudomonadati</taxon>
        <taxon>Pseudomonadota</taxon>
        <taxon>Alphaproteobacteria</taxon>
        <taxon>Rhodobacterales</taxon>
        <taxon>Rhodobacter group</taxon>
        <taxon>Rhodobacter</taxon>
    </lineage>
</organism>
<dbReference type="InterPro" id="IPR018511">
    <property type="entry name" value="Hemolysin-typ_Ca-bd_CS"/>
</dbReference>
<dbReference type="Pfam" id="PF00353">
    <property type="entry name" value="HemolysinCabind"/>
    <property type="match status" value="10"/>
</dbReference>
<dbReference type="InterPro" id="IPR011049">
    <property type="entry name" value="Serralysin-like_metalloprot_C"/>
</dbReference>
<evidence type="ECO:0000313" key="4">
    <source>
        <dbReference type="Proteomes" id="UP001597413"/>
    </source>
</evidence>
<protein>
    <submittedName>
        <fullName evidence="3">Beta strand repeat-containing protein</fullName>
    </submittedName>
</protein>
<evidence type="ECO:0000256" key="1">
    <source>
        <dbReference type="ARBA" id="ARBA00004613"/>
    </source>
</evidence>
<dbReference type="RefSeq" id="WP_377393384.1">
    <property type="nucleotide sequence ID" value="NZ_JBHUIX010000020.1"/>
</dbReference>
<name>A0ABW5ACP6_9RHOB</name>
<sequence>MAADDFGTSNSADYVYATGSSFTLDAMAGNDTIYAYSGNIETIEIDGGDGADSISVYGQAFNSSYDPASHSWVYTLGGAVTVAGGAGNDSISVDLDVAQALIDGGAGNDTLQIDSYQSSAAAYGMTGQHLTVTTGEGSDTIALTNWHTDRDNVTVVSDFTAGAGGDVLDLSNVFWNLGWDGWSNPFGGTIFFEQRGADAVLLADFGYGQVILLTLAGVDANDLSQDNVAGGFLPDVHQATGLLLVGTDSADTLTGGADNDTLIGAAGNDLLIGGAGADRLDGGAGTDRASYSTSAVGVSLNLATGSGTAGDAAGDVLTSIEFVIGSAYGDNITGDSANNYLSGLAGDDMLVGGAGNDTLVGGLGADTLIGDSGADILEGGAGADIMDGGTGIDRVSYASSSAGVRINLATGAASGGDATGDVLLSIEQVLGSNYADYLLGSAADNVLSGGAGNDTLIGGAGADTLNGEAGTDGVSYYASALGVSVDLSTGLGSNGDAAGDLLMNIENVFGSAYGDALKGNDLANFLSGGAGNDTLSGGGGNDQLLGGLGADVLDGGSGTDIASYAASAGGVSVDLSSGIGIGGDAEGDILSGIETLIGSAYADRLTGDAGDNTIFGGTGNDNIHGGAGDDTLRGDAGGDTIDGGDGIDLLSYATSSAGVVVDLGTGVSFGGDASGDTLVDIENIFGSNYSDTLVGDAGDNRLHGAAGDDVITGNAGNDTLNGGGGADTFMFHLGDDVDRIGDFSAEDTIEIDTALWSGTFSTLVSTIAVQTVDTVELHFSGTDVLVIAGFNLADLSAAESQFVFV</sequence>
<comment type="caution">
    <text evidence="3">The sequence shown here is derived from an EMBL/GenBank/DDBJ whole genome shotgun (WGS) entry which is preliminary data.</text>
</comment>
<proteinExistence type="predicted"/>
<evidence type="ECO:0000256" key="2">
    <source>
        <dbReference type="ARBA" id="ARBA00022525"/>
    </source>
</evidence>
<comment type="subcellular location">
    <subcellularLocation>
        <location evidence="1">Secreted</location>
    </subcellularLocation>
</comment>
<dbReference type="PROSITE" id="PS00330">
    <property type="entry name" value="HEMOLYSIN_CALCIUM"/>
    <property type="match status" value="7"/>
</dbReference>
<accession>A0ABW5ACP6</accession>
<keyword evidence="2" id="KW-0964">Secreted</keyword>
<keyword evidence="4" id="KW-1185">Reference proteome</keyword>
<gene>
    <name evidence="3" type="ORF">ACFSM0_17160</name>
</gene>
<reference evidence="4" key="1">
    <citation type="journal article" date="2019" name="Int. J. Syst. Evol. Microbiol.">
        <title>The Global Catalogue of Microorganisms (GCM) 10K type strain sequencing project: providing services to taxonomists for standard genome sequencing and annotation.</title>
        <authorList>
            <consortium name="The Broad Institute Genomics Platform"/>
            <consortium name="The Broad Institute Genome Sequencing Center for Infectious Disease"/>
            <person name="Wu L."/>
            <person name="Ma J."/>
        </authorList>
    </citation>
    <scope>NUCLEOTIDE SEQUENCE [LARGE SCALE GENOMIC DNA]</scope>
    <source>
        <strain evidence="4">CCUG 55131</strain>
    </source>
</reference>
<dbReference type="Gene3D" id="2.160.20.160">
    <property type="match status" value="1"/>
</dbReference>
<dbReference type="EMBL" id="JBHUIX010000020">
    <property type="protein sequence ID" value="MFD2175825.1"/>
    <property type="molecule type" value="Genomic_DNA"/>
</dbReference>
<dbReference type="PANTHER" id="PTHR38340:SF1">
    <property type="entry name" value="S-LAYER PROTEIN"/>
    <property type="match status" value="1"/>
</dbReference>
<dbReference type="Gene3D" id="2.150.10.10">
    <property type="entry name" value="Serralysin-like metalloprotease, C-terminal"/>
    <property type="match status" value="5"/>
</dbReference>
<dbReference type="InterPro" id="IPR001343">
    <property type="entry name" value="Hemolysn_Ca-bd"/>
</dbReference>